<keyword evidence="1" id="KW-0812">Transmembrane</keyword>
<dbReference type="EMBL" id="GBXM01047674">
    <property type="protein sequence ID" value="JAH60903.1"/>
    <property type="molecule type" value="Transcribed_RNA"/>
</dbReference>
<protein>
    <submittedName>
        <fullName evidence="2">Uncharacterized protein</fullName>
    </submittedName>
</protein>
<reference evidence="2" key="2">
    <citation type="journal article" date="2015" name="Fish Shellfish Immunol.">
        <title>Early steps in the European eel (Anguilla anguilla)-Vibrio vulnificus interaction in the gills: Role of the RtxA13 toxin.</title>
        <authorList>
            <person name="Callol A."/>
            <person name="Pajuelo D."/>
            <person name="Ebbesson L."/>
            <person name="Teles M."/>
            <person name="MacKenzie S."/>
            <person name="Amaro C."/>
        </authorList>
    </citation>
    <scope>NUCLEOTIDE SEQUENCE</scope>
</reference>
<dbReference type="AlphaFoldDB" id="A0A0E9U7I0"/>
<keyword evidence="1" id="KW-1133">Transmembrane helix</keyword>
<organism evidence="2">
    <name type="scientific">Anguilla anguilla</name>
    <name type="common">European freshwater eel</name>
    <name type="synonym">Muraena anguilla</name>
    <dbReference type="NCBI Taxonomy" id="7936"/>
    <lineage>
        <taxon>Eukaryota</taxon>
        <taxon>Metazoa</taxon>
        <taxon>Chordata</taxon>
        <taxon>Craniata</taxon>
        <taxon>Vertebrata</taxon>
        <taxon>Euteleostomi</taxon>
        <taxon>Actinopterygii</taxon>
        <taxon>Neopterygii</taxon>
        <taxon>Teleostei</taxon>
        <taxon>Anguilliformes</taxon>
        <taxon>Anguillidae</taxon>
        <taxon>Anguilla</taxon>
    </lineage>
</organism>
<accession>A0A0E9U7I0</accession>
<sequence>MVSLLVVSYFSAGVLSHYKKRNVYLIFPTCSLLLCYAYLR</sequence>
<feature type="transmembrane region" description="Helical" evidence="1">
    <location>
        <begin position="22"/>
        <end position="39"/>
    </location>
</feature>
<evidence type="ECO:0000256" key="1">
    <source>
        <dbReference type="SAM" id="Phobius"/>
    </source>
</evidence>
<name>A0A0E9U7I0_ANGAN</name>
<keyword evidence="1" id="KW-0472">Membrane</keyword>
<evidence type="ECO:0000313" key="2">
    <source>
        <dbReference type="EMBL" id="JAH60903.1"/>
    </source>
</evidence>
<proteinExistence type="predicted"/>
<reference evidence="2" key="1">
    <citation type="submission" date="2014-11" db="EMBL/GenBank/DDBJ databases">
        <authorList>
            <person name="Amaro Gonzalez C."/>
        </authorList>
    </citation>
    <scope>NUCLEOTIDE SEQUENCE</scope>
</reference>